<name>A0A814MAS9_9BILA</name>
<feature type="compositionally biased region" description="Basic residues" evidence="4">
    <location>
        <begin position="538"/>
        <end position="551"/>
    </location>
</feature>
<feature type="domain" description="Plastocyanin-like" evidence="8">
    <location>
        <begin position="600"/>
        <end position="704"/>
    </location>
</feature>
<dbReference type="InterPro" id="IPR001117">
    <property type="entry name" value="Cu-oxidase_2nd"/>
</dbReference>
<dbReference type="PROSITE" id="PS00080">
    <property type="entry name" value="MULTICOPPER_OXIDASE2"/>
    <property type="match status" value="1"/>
</dbReference>
<dbReference type="Pfam" id="PF07731">
    <property type="entry name" value="Cu-oxidase_2"/>
    <property type="match status" value="1"/>
</dbReference>
<dbReference type="SUPFAM" id="SSF49503">
    <property type="entry name" value="Cupredoxins"/>
    <property type="match status" value="3"/>
</dbReference>
<dbReference type="PRINTS" id="PR00420">
    <property type="entry name" value="RNGMNOXGNASE"/>
</dbReference>
<dbReference type="InterPro" id="IPR002938">
    <property type="entry name" value="FAD-bd"/>
</dbReference>
<dbReference type="GO" id="GO:0071949">
    <property type="term" value="F:FAD binding"/>
    <property type="evidence" value="ECO:0007669"/>
    <property type="project" value="InterPro"/>
</dbReference>
<feature type="domain" description="Plastocyanin-like" evidence="7">
    <location>
        <begin position="1012"/>
        <end position="1113"/>
    </location>
</feature>
<evidence type="ECO:0000313" key="9">
    <source>
        <dbReference type="EMBL" id="CAF1075739.1"/>
    </source>
</evidence>
<evidence type="ECO:0000256" key="3">
    <source>
        <dbReference type="ARBA" id="ARBA00023002"/>
    </source>
</evidence>
<dbReference type="GO" id="GO:0005507">
    <property type="term" value="F:copper ion binding"/>
    <property type="evidence" value="ECO:0007669"/>
    <property type="project" value="InterPro"/>
</dbReference>
<dbReference type="Pfam" id="PF01494">
    <property type="entry name" value="FAD_binding_3"/>
    <property type="match status" value="1"/>
</dbReference>
<comment type="similarity">
    <text evidence="1">Belongs to the multicopper oxidase family.</text>
</comment>
<keyword evidence="2" id="KW-0479">Metal-binding</keyword>
<feature type="region of interest" description="Disordered" evidence="4">
    <location>
        <begin position="519"/>
        <end position="575"/>
    </location>
</feature>
<protein>
    <submittedName>
        <fullName evidence="9">Uncharacterized protein</fullName>
    </submittedName>
</protein>
<dbReference type="InterPro" id="IPR002355">
    <property type="entry name" value="Cu_oxidase_Cu_BS"/>
</dbReference>
<dbReference type="Pfam" id="PF00394">
    <property type="entry name" value="Cu-oxidase"/>
    <property type="match status" value="1"/>
</dbReference>
<gene>
    <name evidence="9" type="ORF">BJG266_LOCUS19965</name>
</gene>
<feature type="domain" description="Plastocyanin-like" evidence="5">
    <location>
        <begin position="716"/>
        <end position="828"/>
    </location>
</feature>
<dbReference type="Gene3D" id="3.50.50.60">
    <property type="entry name" value="FAD/NAD(P)-binding domain"/>
    <property type="match status" value="1"/>
</dbReference>
<dbReference type="PANTHER" id="PTHR46865">
    <property type="entry name" value="OXIDOREDUCTASE-RELATED"/>
    <property type="match status" value="1"/>
</dbReference>
<evidence type="ECO:0000256" key="4">
    <source>
        <dbReference type="SAM" id="MobiDB-lite"/>
    </source>
</evidence>
<evidence type="ECO:0000259" key="7">
    <source>
        <dbReference type="Pfam" id="PF07731"/>
    </source>
</evidence>
<dbReference type="InterPro" id="IPR011707">
    <property type="entry name" value="Cu-oxidase-like_N"/>
</dbReference>
<dbReference type="Pfam" id="PF07732">
    <property type="entry name" value="Cu-oxidase_3"/>
    <property type="match status" value="1"/>
</dbReference>
<feature type="domain" description="FAD-binding" evidence="6">
    <location>
        <begin position="4"/>
        <end position="336"/>
    </location>
</feature>
<evidence type="ECO:0000256" key="2">
    <source>
        <dbReference type="ARBA" id="ARBA00022723"/>
    </source>
</evidence>
<reference evidence="9" key="1">
    <citation type="submission" date="2021-02" db="EMBL/GenBank/DDBJ databases">
        <authorList>
            <person name="Nowell W R."/>
        </authorList>
    </citation>
    <scope>NUCLEOTIDE SEQUENCE</scope>
</reference>
<dbReference type="GO" id="GO:0016491">
    <property type="term" value="F:oxidoreductase activity"/>
    <property type="evidence" value="ECO:0007669"/>
    <property type="project" value="UniProtKB-KW"/>
</dbReference>
<evidence type="ECO:0000259" key="8">
    <source>
        <dbReference type="Pfam" id="PF07732"/>
    </source>
</evidence>
<evidence type="ECO:0000256" key="1">
    <source>
        <dbReference type="ARBA" id="ARBA00010609"/>
    </source>
</evidence>
<dbReference type="InterPro" id="IPR036188">
    <property type="entry name" value="FAD/NAD-bd_sf"/>
</dbReference>
<dbReference type="Gene3D" id="2.60.40.420">
    <property type="entry name" value="Cupredoxins - blue copper proteins"/>
    <property type="match status" value="3"/>
</dbReference>
<dbReference type="PROSITE" id="PS00079">
    <property type="entry name" value="MULTICOPPER_OXIDASE1"/>
    <property type="match status" value="1"/>
</dbReference>
<dbReference type="InterPro" id="IPR033138">
    <property type="entry name" value="Cu_oxidase_CS"/>
</dbReference>
<dbReference type="InterPro" id="IPR011706">
    <property type="entry name" value="Cu-oxidase_C"/>
</dbReference>
<dbReference type="SUPFAM" id="SSF51905">
    <property type="entry name" value="FAD/NAD(P)-binding domain"/>
    <property type="match status" value="1"/>
</dbReference>
<accession>A0A814MAS9</accession>
<dbReference type="PANTHER" id="PTHR46865:SF2">
    <property type="entry name" value="MONOOXYGENASE"/>
    <property type="match status" value="1"/>
</dbReference>
<organism evidence="9 10">
    <name type="scientific">Adineta steineri</name>
    <dbReference type="NCBI Taxonomy" id="433720"/>
    <lineage>
        <taxon>Eukaryota</taxon>
        <taxon>Metazoa</taxon>
        <taxon>Spiralia</taxon>
        <taxon>Gnathifera</taxon>
        <taxon>Rotifera</taxon>
        <taxon>Eurotatoria</taxon>
        <taxon>Bdelloidea</taxon>
        <taxon>Adinetida</taxon>
        <taxon>Adinetidae</taxon>
        <taxon>Adineta</taxon>
    </lineage>
</organism>
<evidence type="ECO:0000259" key="5">
    <source>
        <dbReference type="Pfam" id="PF00394"/>
    </source>
</evidence>
<dbReference type="InterPro" id="IPR008972">
    <property type="entry name" value="Cupredoxin"/>
</dbReference>
<feature type="compositionally biased region" description="Acidic residues" evidence="4">
    <location>
        <begin position="519"/>
        <end position="534"/>
    </location>
</feature>
<sequence>MSKSNVLIAGAGIAGPVLAFWLSRAGMRSVVVERAPGLRTAGQTIDIRGVGFEVVRRMGLEELIRSRTTREQGIAIVDASNRKRAEFPVSLPGGGQGFTSDIEIVRGELVKILYESTCNSNNVEYVFEDYITSIKDHGDRVEVGFAKGSVREFDLVVAADGMHSKTRRLVFDGQSSLRPLGQHVCYFTIPYHESDGTWARWYNAPGGRTILLRPDNLGTTRALLAITSNSSEAYEKLDVKAQKEAIHKIFADAGWEASRVLSAMDAASDFYLQEIAQIKMEHWSKGRVALLGDAGYCPSPISGMGTSLAIVGSYILAGELARCKNHQDAFASYESLIRPYVDKAQKLPPGAPQIANPQTQFGISPKPPEALGRITIYIRKPSPDDDDDRKPPLRVYIPAARYYARRFPLKGPFLNFMLSTPIFANRATQETIIYSPSRVYILPALTDGRGKLYSIARLIATGYASFTAEEMHSSKSIDVNTYFQSSAVTGARVPKIDTQRGGFSSGLRVNVDSFGIYGDEDMNDDSDEYYEEDNDKNNKHHHTYDKPRHRNSKDDSSETTITSTKKTTSVSTATKKSVPHYDHAGVNFTLILEYIFPYPQSKKPVIGINGTSPGPLIDVFENDTVIIRVINRLDVPTAIHWHGVRQIGTPDMDGAVGLSQCAIPPGHEMIYKFQATPAGSTWYHGHLLEQLTDGLFGPLIIRRRPESYSDLYQSEQILTIADWYNIPAHTGLVPYHYSPTNPFGLPPPPDAIVVNGSFTQSLVIPANGSEVIRFRVICATAFSMFTISIDGLRLYIIEVDTTTTIPYAVDSFTVNVAQRVSFYVNLTELDPTYNSSGTPSVYIRIQANEAVYAQDVPHFIPPYENRCYPYPTFFTSLYLAVLSLDSTNSAPTYAASSATPILSNVSPPLDTNILDARPLIRNADGIPDSTHYCYIEVTFGADSDGYGVAFVNNVTYSSDANYMHMRDDPPAGFTSDLYEPLVFQMVRKAGQLAIPSPLLQAGNDLPVIQSDQNGHYLIPYQAVVDILINNTAGGEHPFHLHGHNFWIVSSSDYPEAEKLYAGDYIQRDTVSVPAGGWAKIRFVADNPGAWFFHCHIEWHMADGLAVAIIVAPEQLLTNGYNIPQSGQKQCEALQRFNTTYDPVLPSN</sequence>
<dbReference type="AlphaFoldDB" id="A0A814MAS9"/>
<evidence type="ECO:0000313" key="10">
    <source>
        <dbReference type="Proteomes" id="UP000663877"/>
    </source>
</evidence>
<keyword evidence="3" id="KW-0560">Oxidoreductase</keyword>
<dbReference type="EMBL" id="CAJNOI010000110">
    <property type="protein sequence ID" value="CAF1075739.1"/>
    <property type="molecule type" value="Genomic_DNA"/>
</dbReference>
<evidence type="ECO:0000259" key="6">
    <source>
        <dbReference type="Pfam" id="PF01494"/>
    </source>
</evidence>
<feature type="compositionally biased region" description="Low complexity" evidence="4">
    <location>
        <begin position="558"/>
        <end position="575"/>
    </location>
</feature>
<comment type="caution">
    <text evidence="9">The sequence shown here is derived from an EMBL/GenBank/DDBJ whole genome shotgun (WGS) entry which is preliminary data.</text>
</comment>
<dbReference type="Proteomes" id="UP000663877">
    <property type="component" value="Unassembled WGS sequence"/>
</dbReference>
<dbReference type="InterPro" id="IPR051704">
    <property type="entry name" value="FAD_aromatic-hydroxylase"/>
</dbReference>
<proteinExistence type="inferred from homology"/>
<dbReference type="Gene3D" id="3.30.9.10">
    <property type="entry name" value="D-Amino Acid Oxidase, subunit A, domain 2"/>
    <property type="match status" value="1"/>
</dbReference>